<proteinExistence type="predicted"/>
<keyword evidence="1" id="KW-0812">Transmembrane</keyword>
<reference evidence="2" key="1">
    <citation type="submission" date="2016-10" db="EMBL/GenBank/DDBJ databases">
        <authorList>
            <person name="de Groot N.N."/>
        </authorList>
    </citation>
    <scope>NUCLEOTIDE SEQUENCE</scope>
</reference>
<gene>
    <name evidence="2" type="ORF">MNB_SM-3-178</name>
</gene>
<keyword evidence="1" id="KW-0472">Membrane</keyword>
<organism evidence="2">
    <name type="scientific">hydrothermal vent metagenome</name>
    <dbReference type="NCBI Taxonomy" id="652676"/>
    <lineage>
        <taxon>unclassified sequences</taxon>
        <taxon>metagenomes</taxon>
        <taxon>ecological metagenomes</taxon>
    </lineage>
</organism>
<feature type="transmembrane region" description="Helical" evidence="1">
    <location>
        <begin position="6"/>
        <end position="25"/>
    </location>
</feature>
<evidence type="ECO:0000313" key="2">
    <source>
        <dbReference type="EMBL" id="SFV74834.1"/>
    </source>
</evidence>
<dbReference type="EMBL" id="FPHP01000005">
    <property type="protein sequence ID" value="SFV74834.1"/>
    <property type="molecule type" value="Genomic_DNA"/>
</dbReference>
<protein>
    <submittedName>
        <fullName evidence="2">Uncharacterized protein</fullName>
    </submittedName>
</protein>
<keyword evidence="1" id="KW-1133">Transmembrane helix</keyword>
<sequence>MKINYFLYILIYIYLAHIDIFASSLQKLREVSLKKDQLFKMVIFYDNHKKLFQMRWTLFVNDGLVVLRSYDKIVAQNVLYMQNANRSFLVKLMPMGDIFYNVPYLLVKFQAFKNNKAIFQLYLSDDRGQIGLKYLKNKN</sequence>
<accession>A0A1W1D2P4</accession>
<dbReference type="AlphaFoldDB" id="A0A1W1D2P4"/>
<evidence type="ECO:0000256" key="1">
    <source>
        <dbReference type="SAM" id="Phobius"/>
    </source>
</evidence>
<name>A0A1W1D2P4_9ZZZZ</name>